<name>A0A1C6U9A4_9ACTN</name>
<dbReference type="Proteomes" id="UP000199696">
    <property type="component" value="Unassembled WGS sequence"/>
</dbReference>
<evidence type="ECO:0000256" key="1">
    <source>
        <dbReference type="ARBA" id="ARBA00023015"/>
    </source>
</evidence>
<dbReference type="Gene3D" id="1.10.10.10">
    <property type="entry name" value="Winged helix-like DNA-binding domain superfamily/Winged helix DNA-binding domain"/>
    <property type="match status" value="1"/>
</dbReference>
<dbReference type="SUPFAM" id="SSF46785">
    <property type="entry name" value="Winged helix' DNA-binding domain"/>
    <property type="match status" value="1"/>
</dbReference>
<keyword evidence="2" id="KW-0238">DNA-binding</keyword>
<keyword evidence="7" id="KW-1185">Reference proteome</keyword>
<dbReference type="InterPro" id="IPR014757">
    <property type="entry name" value="Tscrpt_reg_IclR_C"/>
</dbReference>
<dbReference type="InterPro" id="IPR036390">
    <property type="entry name" value="WH_DNA-bd_sf"/>
</dbReference>
<evidence type="ECO:0000256" key="2">
    <source>
        <dbReference type="ARBA" id="ARBA00023125"/>
    </source>
</evidence>
<keyword evidence="3" id="KW-0804">Transcription</keyword>
<dbReference type="Pfam" id="PF09339">
    <property type="entry name" value="HTH_IclR"/>
    <property type="match status" value="1"/>
</dbReference>
<dbReference type="SUPFAM" id="SSF55781">
    <property type="entry name" value="GAF domain-like"/>
    <property type="match status" value="1"/>
</dbReference>
<dbReference type="PANTHER" id="PTHR30136:SF24">
    <property type="entry name" value="HTH-TYPE TRANSCRIPTIONAL REPRESSOR ALLR"/>
    <property type="match status" value="1"/>
</dbReference>
<sequence>MTASAKPEQPTYPIGSVDKALRLLTIVAANPAGIRIGDASRMLGVAPSTAHRLLQMLALHGFASQDPATKTYRPGEAIRRLVNPRERARQLARPVLGELVDEFKETVHLGALEGSLALTLLSVESPHMLRVGNRQGHAQPAHLSAMGRVLLSGLDADELGELITASGAAVDAGRLATHIESIRTFGFIVQHGEVEPGVSALAVPVRGPGDTVDYAVGVTFPTSRVASADLPHLAEATQRAAAALEAELRR</sequence>
<organism evidence="6 7">
    <name type="scientific">Micromonospora eburnea</name>
    <dbReference type="NCBI Taxonomy" id="227316"/>
    <lineage>
        <taxon>Bacteria</taxon>
        <taxon>Bacillati</taxon>
        <taxon>Actinomycetota</taxon>
        <taxon>Actinomycetes</taxon>
        <taxon>Micromonosporales</taxon>
        <taxon>Micromonosporaceae</taxon>
        <taxon>Micromonospora</taxon>
    </lineage>
</organism>
<reference evidence="7" key="1">
    <citation type="submission" date="2016-06" db="EMBL/GenBank/DDBJ databases">
        <authorList>
            <person name="Varghese N."/>
            <person name="Submissions Spin"/>
        </authorList>
    </citation>
    <scope>NUCLEOTIDE SEQUENCE [LARGE SCALE GENOMIC DNA]</scope>
    <source>
        <strain evidence="7">DSM 44814</strain>
    </source>
</reference>
<dbReference type="RefSeq" id="WP_091117823.1">
    <property type="nucleotide sequence ID" value="NZ_FMHY01000002.1"/>
</dbReference>
<protein>
    <submittedName>
        <fullName evidence="6">Transcriptional regulator, IclR family</fullName>
    </submittedName>
</protein>
<dbReference type="EMBL" id="FMHY01000002">
    <property type="protein sequence ID" value="SCL50538.1"/>
    <property type="molecule type" value="Genomic_DNA"/>
</dbReference>
<keyword evidence="1" id="KW-0805">Transcription regulation</keyword>
<dbReference type="GO" id="GO:0003700">
    <property type="term" value="F:DNA-binding transcription factor activity"/>
    <property type="evidence" value="ECO:0007669"/>
    <property type="project" value="TreeGrafter"/>
</dbReference>
<dbReference type="SMART" id="SM00346">
    <property type="entry name" value="HTH_ICLR"/>
    <property type="match status" value="1"/>
</dbReference>
<feature type="domain" description="HTH iclR-type" evidence="4">
    <location>
        <begin position="14"/>
        <end position="76"/>
    </location>
</feature>
<dbReference type="InterPro" id="IPR036388">
    <property type="entry name" value="WH-like_DNA-bd_sf"/>
</dbReference>
<dbReference type="Pfam" id="PF01614">
    <property type="entry name" value="IclR_C"/>
    <property type="match status" value="1"/>
</dbReference>
<dbReference type="OrthoDB" id="7274111at2"/>
<evidence type="ECO:0000256" key="3">
    <source>
        <dbReference type="ARBA" id="ARBA00023163"/>
    </source>
</evidence>
<dbReference type="GO" id="GO:0003677">
    <property type="term" value="F:DNA binding"/>
    <property type="evidence" value="ECO:0007669"/>
    <property type="project" value="UniProtKB-KW"/>
</dbReference>
<dbReference type="PROSITE" id="PS51078">
    <property type="entry name" value="ICLR_ED"/>
    <property type="match status" value="1"/>
</dbReference>
<dbReference type="PANTHER" id="PTHR30136">
    <property type="entry name" value="HELIX-TURN-HELIX TRANSCRIPTIONAL REGULATOR, ICLR FAMILY"/>
    <property type="match status" value="1"/>
</dbReference>
<dbReference type="Gene3D" id="3.30.450.40">
    <property type="match status" value="1"/>
</dbReference>
<dbReference type="AlphaFoldDB" id="A0A1C6U9A4"/>
<evidence type="ECO:0000313" key="7">
    <source>
        <dbReference type="Proteomes" id="UP000199696"/>
    </source>
</evidence>
<dbReference type="InterPro" id="IPR029016">
    <property type="entry name" value="GAF-like_dom_sf"/>
</dbReference>
<accession>A0A1C6U9A4</accession>
<evidence type="ECO:0000259" key="4">
    <source>
        <dbReference type="PROSITE" id="PS51077"/>
    </source>
</evidence>
<dbReference type="GO" id="GO:0045892">
    <property type="term" value="P:negative regulation of DNA-templated transcription"/>
    <property type="evidence" value="ECO:0007669"/>
    <property type="project" value="TreeGrafter"/>
</dbReference>
<proteinExistence type="predicted"/>
<evidence type="ECO:0000313" key="6">
    <source>
        <dbReference type="EMBL" id="SCL50538.1"/>
    </source>
</evidence>
<evidence type="ECO:0000259" key="5">
    <source>
        <dbReference type="PROSITE" id="PS51078"/>
    </source>
</evidence>
<dbReference type="InterPro" id="IPR005471">
    <property type="entry name" value="Tscrpt_reg_IclR_N"/>
</dbReference>
<feature type="domain" description="IclR-ED" evidence="5">
    <location>
        <begin position="70"/>
        <end position="250"/>
    </location>
</feature>
<dbReference type="STRING" id="227316.GA0070604_2154"/>
<gene>
    <name evidence="6" type="ORF">GA0070604_2154</name>
</gene>
<dbReference type="PROSITE" id="PS51077">
    <property type="entry name" value="HTH_ICLR"/>
    <property type="match status" value="1"/>
</dbReference>
<dbReference type="InterPro" id="IPR050707">
    <property type="entry name" value="HTH_MetabolicPath_Reg"/>
</dbReference>